<proteinExistence type="predicted"/>
<feature type="disulfide bond" evidence="2">
    <location>
        <begin position="172"/>
        <end position="183"/>
    </location>
</feature>
<dbReference type="GO" id="GO:0006952">
    <property type="term" value="P:defense response"/>
    <property type="evidence" value="ECO:0000318"/>
    <property type="project" value="GO_Central"/>
</dbReference>
<keyword evidence="1" id="KW-0611">Plant defense</keyword>
<dbReference type="SUPFAM" id="SSF49870">
    <property type="entry name" value="Osmotin, thaumatin-like protein"/>
    <property type="match status" value="1"/>
</dbReference>
<dbReference type="AlphaFoldDB" id="A0A8I6XBH3"/>
<dbReference type="PROSITE" id="PS51367">
    <property type="entry name" value="THAUMATIN_2"/>
    <property type="match status" value="1"/>
</dbReference>
<dbReference type="OMA" id="RTGCAIE"/>
<feature type="signal peptide" evidence="3">
    <location>
        <begin position="1"/>
        <end position="21"/>
    </location>
</feature>
<feature type="disulfide bond" evidence="2">
    <location>
        <begin position="35"/>
        <end position="224"/>
    </location>
</feature>
<feature type="disulfide bond" evidence="2">
    <location>
        <begin position="159"/>
        <end position="213"/>
    </location>
</feature>
<reference evidence="4" key="3">
    <citation type="submission" date="2022-01" db="UniProtKB">
        <authorList>
            <consortium name="EnsemblPlants"/>
        </authorList>
    </citation>
    <scope>IDENTIFICATION</scope>
    <source>
        <strain evidence="4">subsp. vulgare</strain>
    </source>
</reference>
<dbReference type="InterPro" id="IPR001938">
    <property type="entry name" value="Thaumatin"/>
</dbReference>
<evidence type="ECO:0000313" key="4">
    <source>
        <dbReference type="EnsemblPlants" id="HORVU.MOREX.r3.4HG0358550.1.CDS1"/>
    </source>
</evidence>
<dbReference type="Gramene" id="HORVU.MOREX.r2.4HG0299130.1">
    <property type="protein sequence ID" value="HORVU.MOREX.r2.4HG0299130.1.CDS.1"/>
    <property type="gene ID" value="HORVU.MOREX.r2.4HG0299130"/>
</dbReference>
<keyword evidence="2" id="KW-1015">Disulfide bond</keyword>
<feature type="disulfide bond" evidence="2">
    <location>
        <begin position="164"/>
        <end position="196"/>
    </location>
</feature>
<dbReference type="Gramene" id="HORVU.MOREX.r3.4HG0358550.1">
    <property type="protein sequence ID" value="HORVU.MOREX.r3.4HG0358550.1.CDS1"/>
    <property type="gene ID" value="HORVU.MOREX.r3.4HG0358550"/>
</dbReference>
<dbReference type="EnsemblPlants" id="HORVU.MOREX.r3.4HG0358550.1">
    <property type="protein sequence ID" value="HORVU.MOREX.r3.4HG0358550.1.CDS1"/>
    <property type="gene ID" value="HORVU.MOREX.r3.4HG0358550"/>
</dbReference>
<evidence type="ECO:0000256" key="3">
    <source>
        <dbReference type="SAM" id="SignalP"/>
    </source>
</evidence>
<evidence type="ECO:0008006" key="6">
    <source>
        <dbReference type="Google" id="ProtNLM"/>
    </source>
</evidence>
<name>A0A8I6XBH3_HORVV</name>
<keyword evidence="5" id="KW-1185">Reference proteome</keyword>
<dbReference type="PANTHER" id="PTHR31048">
    <property type="entry name" value="OS03G0233200 PROTEIN"/>
    <property type="match status" value="1"/>
</dbReference>
<protein>
    <recommendedName>
        <fullName evidence="6">Osmotin, thaumatin-like protein</fullName>
    </recommendedName>
</protein>
<dbReference type="InterPro" id="IPR037176">
    <property type="entry name" value="Osmotin/thaumatin-like_sf"/>
</dbReference>
<sequence length="229" mass="23899">MPTFKAFLTLVLAVLTPMAAASQDTVTNLTLHNLCAYPVWPLITPNIGHPAIPDPDDAASRLDGGGEGLATLAFPSGAWSGRVVARTGCSSSDDYDSSSSPAAVTRCDTGVPPAPATVTQVSVHGPGGLAAYSVSLVDGFNLPVMVTPHRFEQGQHQQCPSLGCAVDLDVDCPRDARAPAGGCRAQGQGHFFKERCPDTRTTPTDVEATPQRCIQPGELKILFCPDSSN</sequence>
<dbReference type="Proteomes" id="UP000011116">
    <property type="component" value="Chromosome 4H"/>
</dbReference>
<reference evidence="5" key="1">
    <citation type="journal article" date="2012" name="Nature">
        <title>A physical, genetic and functional sequence assembly of the barley genome.</title>
        <authorList>
            <consortium name="The International Barley Genome Sequencing Consortium"/>
            <person name="Mayer K.F."/>
            <person name="Waugh R."/>
            <person name="Brown J.W."/>
            <person name="Schulman A."/>
            <person name="Langridge P."/>
            <person name="Platzer M."/>
            <person name="Fincher G.B."/>
            <person name="Muehlbauer G.J."/>
            <person name="Sato K."/>
            <person name="Close T.J."/>
            <person name="Wise R.P."/>
            <person name="Stein N."/>
        </authorList>
    </citation>
    <scope>NUCLEOTIDE SEQUENCE [LARGE SCALE GENOMIC DNA]</scope>
    <source>
        <strain evidence="5">cv. Morex</strain>
    </source>
</reference>
<evidence type="ECO:0000256" key="2">
    <source>
        <dbReference type="PIRSR" id="PIRSR002703-1"/>
    </source>
</evidence>
<evidence type="ECO:0000256" key="1">
    <source>
        <dbReference type="ARBA" id="ARBA00022821"/>
    </source>
</evidence>
<dbReference type="PIRSF" id="PIRSF002703">
    <property type="entry name" value="Thaumatin"/>
    <property type="match status" value="1"/>
</dbReference>
<reference evidence="4" key="2">
    <citation type="submission" date="2020-10" db="EMBL/GenBank/DDBJ databases">
        <authorList>
            <person name="Scholz U."/>
            <person name="Mascher M."/>
            <person name="Fiebig A."/>
        </authorList>
    </citation>
    <scope>NUCLEOTIDE SEQUENCE [LARGE SCALE GENOMIC DNA]</scope>
    <source>
        <strain evidence="4">cv. Morex</strain>
    </source>
</reference>
<accession>A0A8I6XBH3</accession>
<dbReference type="Pfam" id="PF00314">
    <property type="entry name" value="Thaumatin"/>
    <property type="match status" value="1"/>
</dbReference>
<dbReference type="FunFam" id="2.60.110.10:FF:000008">
    <property type="entry name" value="Osmotin-like protein"/>
    <property type="match status" value="1"/>
</dbReference>
<organism evidence="4 5">
    <name type="scientific">Hordeum vulgare subsp. vulgare</name>
    <name type="common">Domesticated barley</name>
    <dbReference type="NCBI Taxonomy" id="112509"/>
    <lineage>
        <taxon>Eukaryota</taxon>
        <taxon>Viridiplantae</taxon>
        <taxon>Streptophyta</taxon>
        <taxon>Embryophyta</taxon>
        <taxon>Tracheophyta</taxon>
        <taxon>Spermatophyta</taxon>
        <taxon>Magnoliopsida</taxon>
        <taxon>Liliopsida</taxon>
        <taxon>Poales</taxon>
        <taxon>Poaceae</taxon>
        <taxon>BOP clade</taxon>
        <taxon>Pooideae</taxon>
        <taxon>Triticodae</taxon>
        <taxon>Triticeae</taxon>
        <taxon>Hordeinae</taxon>
        <taxon>Hordeum</taxon>
    </lineage>
</organism>
<evidence type="ECO:0000313" key="5">
    <source>
        <dbReference type="Proteomes" id="UP000011116"/>
    </source>
</evidence>
<feature type="chain" id="PRO_5035183998" description="Osmotin, thaumatin-like protein" evidence="3">
    <location>
        <begin position="22"/>
        <end position="229"/>
    </location>
</feature>
<dbReference type="Gene3D" id="2.60.110.10">
    <property type="entry name" value="Thaumatin"/>
    <property type="match status" value="1"/>
</dbReference>
<keyword evidence="3" id="KW-0732">Signal</keyword>
<dbReference type="SMART" id="SM00205">
    <property type="entry name" value="THN"/>
    <property type="match status" value="1"/>
</dbReference>
<dbReference type="SMR" id="A0A8I6XBH3"/>